<dbReference type="Proteomes" id="UP000006044">
    <property type="component" value="Unassembled WGS sequence"/>
</dbReference>
<dbReference type="InterPro" id="IPR052574">
    <property type="entry name" value="CDIRP"/>
</dbReference>
<dbReference type="PATRIC" id="fig|742726.3.peg.2753"/>
<keyword evidence="2" id="KW-0677">Repeat</keyword>
<evidence type="ECO:0000256" key="2">
    <source>
        <dbReference type="ARBA" id="ARBA00022737"/>
    </source>
</evidence>
<keyword evidence="4" id="KW-1185">Reference proteome</keyword>
<dbReference type="HOGENOM" id="CLU_300129_0_0_10"/>
<evidence type="ECO:0000313" key="3">
    <source>
        <dbReference type="EMBL" id="EJZ61962.1"/>
    </source>
</evidence>
<dbReference type="Gene3D" id="3.80.10.10">
    <property type="entry name" value="Ribonuclease Inhibitor"/>
    <property type="match status" value="3"/>
</dbReference>
<comment type="caution">
    <text evidence="3">The sequence shown here is derived from an EMBL/GenBank/DDBJ whole genome shotgun (WGS) entry which is preliminary data.</text>
</comment>
<dbReference type="InterPro" id="IPR026444">
    <property type="entry name" value="Secre_tail"/>
</dbReference>
<evidence type="ECO:0000313" key="4">
    <source>
        <dbReference type="Proteomes" id="UP000006044"/>
    </source>
</evidence>
<name>K0WRL3_9BACT</name>
<gene>
    <name evidence="3" type="ORF">HMPREF9448_02639</name>
</gene>
<dbReference type="SUPFAM" id="SSF52058">
    <property type="entry name" value="L domain-like"/>
    <property type="match status" value="2"/>
</dbReference>
<dbReference type="eggNOG" id="COG4886">
    <property type="taxonomic scope" value="Bacteria"/>
</dbReference>
<dbReference type="InterPro" id="IPR032675">
    <property type="entry name" value="LRR_dom_sf"/>
</dbReference>
<dbReference type="PANTHER" id="PTHR47566">
    <property type="match status" value="1"/>
</dbReference>
<proteinExistence type="predicted"/>
<dbReference type="AlphaFoldDB" id="K0WRL3"/>
<dbReference type="STRING" id="742726.HMPREF9448_02639"/>
<dbReference type="EMBL" id="ADLE01000018">
    <property type="protein sequence ID" value="EJZ61962.1"/>
    <property type="molecule type" value="Genomic_DNA"/>
</dbReference>
<dbReference type="NCBIfam" id="TIGR04183">
    <property type="entry name" value="Por_Secre_tail"/>
    <property type="match status" value="1"/>
</dbReference>
<organism evidence="3 4">
    <name type="scientific">Barnesiella intestinihominis YIT 11860</name>
    <dbReference type="NCBI Taxonomy" id="742726"/>
    <lineage>
        <taxon>Bacteria</taxon>
        <taxon>Pseudomonadati</taxon>
        <taxon>Bacteroidota</taxon>
        <taxon>Bacteroidia</taxon>
        <taxon>Bacteroidales</taxon>
        <taxon>Barnesiellaceae</taxon>
        <taxon>Barnesiella</taxon>
    </lineage>
</organism>
<evidence type="ECO:0000256" key="1">
    <source>
        <dbReference type="ARBA" id="ARBA00022614"/>
    </source>
</evidence>
<keyword evidence="1" id="KW-0433">Leucine-rich repeat</keyword>
<sequence length="1014" mass="111747">MLLCTYIFFIFVILIFDLKEIYNTKHKNKTKRMKKITSFLISLCIVLGFSEVQSEIKLTTSLELGSDFTFYPKPVASDGKVIVDWGDGTKKEYTVDGMWNKSVNGTQVGDTIRIFSPMQTFDCSDAHVTSVTIIDEPDLTLLDCYKNEIERTNLDISGALNLETLNCYNNPKLLFLNLSAHKKLTTLDCRHDKSNTSDPDDKGGITTIILPSEGSELENITAYNNDISSIDFSGCPNLRYINLEGNALMDINVSNLTKLSKLDIRKNHISNLDVSKNTALEKLYCDDNALTELNVFANTELMDLVCSNNQISNLDLTANINITNLSCDGNLLKKITVSNMPRLKSLKCSDNQLEEIDLSKNLHLQKFWGQNNLFSFLDFYYNQGLNTIDIRNNPRMTPCSLNFMYQTLSGLESASPYVNLFLEGSNAETSSTSIATESKWTVDVTGDGSAVCKDVTATIETSEFGTISLFQPDLVSHELHPIENNTLEAGVPVYITATPIENYQVRYYQINGERINGSIFATTENVTVSAVFVPTASNNYIEMGVESNASLSFGISGIDPETEVEIDWGNGEWQTMTIDNESITRIDGNSKGTTVRINGLIDYFDCSENDLKSLDVSHNAILATLDCYWTGITALDLSKNTALGKLNCSYNSIGTLDLSNNKALFSLSCYNCELGSLDLSNNTELEEAVVKNNELTSLTVSSNTKLLLLDVQNNEQLKSIDASMLTDLEELQCSYTGLTALDVTHNTKLVKLICSNNKLTTLDLSKNTLLERLFCDGNQLTSLDLSNNTKLNYLECSGNGMSACALNDLYYNLPKCSTTPTNVNMFIAGINNPNEAEGSETSMATKKGWKVSVDGDGSGCNEAYITIEPTENGTLELRNSDNEIVNSGSKVIKNTTVTVKGNPDEGFYLKNVWVNGVSVTNGEFVVKMASVVTAAFDEGSSITEIENSGMKIWSTPGIIRVNAENAHVQVYSTSGALVWEGNIYQEKTIDATRGIYIVKVRNAQSTQSKKIVVE</sequence>
<dbReference type="GO" id="GO:0035591">
    <property type="term" value="F:signaling adaptor activity"/>
    <property type="evidence" value="ECO:0007669"/>
    <property type="project" value="TreeGrafter"/>
</dbReference>
<reference evidence="3 4" key="1">
    <citation type="submission" date="2012-08" db="EMBL/GenBank/DDBJ databases">
        <title>The Genome Sequence of Barnesiella intestinihominis YIT 11860.</title>
        <authorList>
            <consortium name="The Broad Institute Genome Sequencing Platform"/>
            <person name="Earl A."/>
            <person name="Ward D."/>
            <person name="Feldgarden M."/>
            <person name="Gevers D."/>
            <person name="Morotomi M."/>
            <person name="Walker B."/>
            <person name="Young S.K."/>
            <person name="Zeng Q."/>
            <person name="Gargeya S."/>
            <person name="Fitzgerald M."/>
            <person name="Haas B."/>
            <person name="Abouelleil A."/>
            <person name="Alvarado L."/>
            <person name="Arachchi H.M."/>
            <person name="Berlin A.M."/>
            <person name="Chapman S.B."/>
            <person name="Goldberg J."/>
            <person name="Griggs A."/>
            <person name="Gujja S."/>
            <person name="Hansen M."/>
            <person name="Howarth C."/>
            <person name="Imamovic A."/>
            <person name="Larimer J."/>
            <person name="McCowen C."/>
            <person name="Montmayeur A."/>
            <person name="Murphy C."/>
            <person name="Neiman D."/>
            <person name="Pearson M."/>
            <person name="Priest M."/>
            <person name="Roberts A."/>
            <person name="Saif S."/>
            <person name="Shea T."/>
            <person name="Sisk P."/>
            <person name="Sykes S."/>
            <person name="Wortman J."/>
            <person name="Nusbaum C."/>
            <person name="Birren B."/>
        </authorList>
    </citation>
    <scope>NUCLEOTIDE SEQUENCE [LARGE SCALE GENOMIC DNA]</scope>
    <source>
        <strain evidence="3 4">YIT 11860</strain>
    </source>
</reference>
<dbReference type="PANTHER" id="PTHR47566:SF1">
    <property type="entry name" value="PROTEIN NUD1"/>
    <property type="match status" value="1"/>
</dbReference>
<accession>K0WRL3</accession>
<protein>
    <submittedName>
        <fullName evidence="3">Por secretion system C-terminal sorting domain-containing protein</fullName>
    </submittedName>
</protein>